<dbReference type="SMART" id="SM00855">
    <property type="entry name" value="PGAM"/>
    <property type="match status" value="1"/>
</dbReference>
<dbReference type="PANTHER" id="PTHR48100:SF1">
    <property type="entry name" value="HISTIDINE PHOSPHATASE FAMILY PROTEIN-RELATED"/>
    <property type="match status" value="1"/>
</dbReference>
<dbReference type="CDD" id="cd07067">
    <property type="entry name" value="HP_PGM_like"/>
    <property type="match status" value="1"/>
</dbReference>
<reference evidence="1" key="1">
    <citation type="journal article" date="2015" name="Nature">
        <title>Complex archaea that bridge the gap between prokaryotes and eukaryotes.</title>
        <authorList>
            <person name="Spang A."/>
            <person name="Saw J.H."/>
            <person name="Jorgensen S.L."/>
            <person name="Zaremba-Niedzwiedzka K."/>
            <person name="Martijn J."/>
            <person name="Lind A.E."/>
            <person name="van Eijk R."/>
            <person name="Schleper C."/>
            <person name="Guy L."/>
            <person name="Ettema T.J."/>
        </authorList>
    </citation>
    <scope>NUCLEOTIDE SEQUENCE</scope>
</reference>
<evidence type="ECO:0000313" key="1">
    <source>
        <dbReference type="EMBL" id="KKO05347.1"/>
    </source>
</evidence>
<dbReference type="Gene3D" id="3.40.50.1240">
    <property type="entry name" value="Phosphoglycerate mutase-like"/>
    <property type="match status" value="1"/>
</dbReference>
<dbReference type="PANTHER" id="PTHR48100">
    <property type="entry name" value="BROAD-SPECIFICITY PHOSPHATASE YOR283W-RELATED"/>
    <property type="match status" value="1"/>
</dbReference>
<protein>
    <recommendedName>
        <fullName evidence="2">Phosphoglycerate mutase family protein</fullName>
    </recommendedName>
</protein>
<dbReference type="GO" id="GO:0016791">
    <property type="term" value="F:phosphatase activity"/>
    <property type="evidence" value="ECO:0007669"/>
    <property type="project" value="TreeGrafter"/>
</dbReference>
<organism evidence="1">
    <name type="scientific">marine sediment metagenome</name>
    <dbReference type="NCBI Taxonomy" id="412755"/>
    <lineage>
        <taxon>unclassified sequences</taxon>
        <taxon>metagenomes</taxon>
        <taxon>ecological metagenomes</taxon>
    </lineage>
</organism>
<dbReference type="EMBL" id="LAZR01000019">
    <property type="protein sequence ID" value="KKO05347.1"/>
    <property type="molecule type" value="Genomic_DNA"/>
</dbReference>
<dbReference type="InterPro" id="IPR013078">
    <property type="entry name" value="His_Pase_superF_clade-1"/>
</dbReference>
<name>A0A0F9Y0M3_9ZZZZ</name>
<evidence type="ECO:0008006" key="2">
    <source>
        <dbReference type="Google" id="ProtNLM"/>
    </source>
</evidence>
<dbReference type="AlphaFoldDB" id="A0A0F9Y0M3"/>
<comment type="caution">
    <text evidence="1">The sequence shown here is derived from an EMBL/GenBank/DDBJ whole genome shotgun (WGS) entry which is preliminary data.</text>
</comment>
<dbReference type="GO" id="GO:0005737">
    <property type="term" value="C:cytoplasm"/>
    <property type="evidence" value="ECO:0007669"/>
    <property type="project" value="TreeGrafter"/>
</dbReference>
<dbReference type="InterPro" id="IPR050275">
    <property type="entry name" value="PGM_Phosphatase"/>
</dbReference>
<dbReference type="SUPFAM" id="SSF53254">
    <property type="entry name" value="Phosphoglycerate mutase-like"/>
    <property type="match status" value="1"/>
</dbReference>
<sequence>MSQLYLVRHGQASFGAANYDQLSPLGYQQAQWLGEHCRELGIRFDRVVSGSLSRQQQTAQAILAGNDQDLPLNIDAGFNEFDFHGLAAIYCRFSDIPLPGTDNGGREFFQMLRKAMTAWSRGELHAAGQASDNPTLETWEQFHDRVHHALQQLVAREKDETVLAVSSGGAMAMALSQVLHCGVDTLINLNMQTRNTGVHHLFYNQRGFQLAGFNSLAHLQRPERLNALSYT</sequence>
<dbReference type="Pfam" id="PF00300">
    <property type="entry name" value="His_Phos_1"/>
    <property type="match status" value="2"/>
</dbReference>
<dbReference type="InterPro" id="IPR029033">
    <property type="entry name" value="His_PPase_superfam"/>
</dbReference>
<gene>
    <name evidence="1" type="ORF">LCGC14_0076180</name>
</gene>
<proteinExistence type="predicted"/>
<accession>A0A0F9Y0M3</accession>